<sequence>MRSDEKSKKKKWTKARIIKWAISAGIVIVVLTLGIWKVKSLHFFDEKDTVSTSNYTVKNIGELDTTSVFYDKTVETSESGRFLGLKMGTEKSLYIFHFKAQVYYDLNKATSHYDEKSKTMTVNMPKPGVKLILKDDDSKATYQYYDLKDSVWVNDKNDKGLKLQAKLADTAKQDIMKKKISLRLQGKVPKPS</sequence>
<keyword evidence="1" id="KW-1133">Transmembrane helix</keyword>
<gene>
    <name evidence="2" type="ORF">ACFQ41_03055</name>
</gene>
<dbReference type="RefSeq" id="WP_204117855.1">
    <property type="nucleotide sequence ID" value="NZ_BOLV01000001.1"/>
</dbReference>
<organism evidence="2 3">
    <name type="scientific">Lacticaseibacillus suilingensis</name>
    <dbReference type="NCBI Taxonomy" id="2799577"/>
    <lineage>
        <taxon>Bacteria</taxon>
        <taxon>Bacillati</taxon>
        <taxon>Bacillota</taxon>
        <taxon>Bacilli</taxon>
        <taxon>Lactobacillales</taxon>
        <taxon>Lactobacillaceae</taxon>
        <taxon>Lacticaseibacillus</taxon>
    </lineage>
</organism>
<keyword evidence="3" id="KW-1185">Reference proteome</keyword>
<dbReference type="EMBL" id="JBHTOA010000016">
    <property type="protein sequence ID" value="MFD1398282.1"/>
    <property type="molecule type" value="Genomic_DNA"/>
</dbReference>
<feature type="transmembrane region" description="Helical" evidence="1">
    <location>
        <begin position="20"/>
        <end position="38"/>
    </location>
</feature>
<dbReference type="Pfam" id="PF14014">
    <property type="entry name" value="DUF4230"/>
    <property type="match status" value="1"/>
</dbReference>
<evidence type="ECO:0000256" key="1">
    <source>
        <dbReference type="SAM" id="Phobius"/>
    </source>
</evidence>
<keyword evidence="1" id="KW-0472">Membrane</keyword>
<dbReference type="InterPro" id="IPR025324">
    <property type="entry name" value="DUF4230"/>
</dbReference>
<comment type="caution">
    <text evidence="2">The sequence shown here is derived from an EMBL/GenBank/DDBJ whole genome shotgun (WGS) entry which is preliminary data.</text>
</comment>
<protein>
    <submittedName>
        <fullName evidence="2">DUF4230 domain-containing protein</fullName>
    </submittedName>
</protein>
<dbReference type="Proteomes" id="UP001597199">
    <property type="component" value="Unassembled WGS sequence"/>
</dbReference>
<accession>A0ABW4BCQ2</accession>
<proteinExistence type="predicted"/>
<evidence type="ECO:0000313" key="3">
    <source>
        <dbReference type="Proteomes" id="UP001597199"/>
    </source>
</evidence>
<name>A0ABW4BCQ2_9LACO</name>
<reference evidence="3" key="1">
    <citation type="journal article" date="2019" name="Int. J. Syst. Evol. Microbiol.">
        <title>The Global Catalogue of Microorganisms (GCM) 10K type strain sequencing project: providing services to taxonomists for standard genome sequencing and annotation.</title>
        <authorList>
            <consortium name="The Broad Institute Genomics Platform"/>
            <consortium name="The Broad Institute Genome Sequencing Center for Infectious Disease"/>
            <person name="Wu L."/>
            <person name="Ma J."/>
        </authorList>
    </citation>
    <scope>NUCLEOTIDE SEQUENCE [LARGE SCALE GENOMIC DNA]</scope>
    <source>
        <strain evidence="3">CCM 9110</strain>
    </source>
</reference>
<evidence type="ECO:0000313" key="2">
    <source>
        <dbReference type="EMBL" id="MFD1398282.1"/>
    </source>
</evidence>
<keyword evidence="1" id="KW-0812">Transmembrane</keyword>